<evidence type="ECO:0000256" key="2">
    <source>
        <dbReference type="SAM" id="MobiDB-lite"/>
    </source>
</evidence>
<organism evidence="3 4">
    <name type="scientific">Jaminaea rosea</name>
    <dbReference type="NCBI Taxonomy" id="1569628"/>
    <lineage>
        <taxon>Eukaryota</taxon>
        <taxon>Fungi</taxon>
        <taxon>Dikarya</taxon>
        <taxon>Basidiomycota</taxon>
        <taxon>Ustilaginomycotina</taxon>
        <taxon>Exobasidiomycetes</taxon>
        <taxon>Microstromatales</taxon>
        <taxon>Microstromatales incertae sedis</taxon>
        <taxon>Jaminaea</taxon>
    </lineage>
</organism>
<evidence type="ECO:0008006" key="5">
    <source>
        <dbReference type="Google" id="ProtNLM"/>
    </source>
</evidence>
<feature type="non-terminal residue" evidence="3">
    <location>
        <position position="75"/>
    </location>
</feature>
<dbReference type="AlphaFoldDB" id="A0A316USU3"/>
<dbReference type="Pfam" id="PF06825">
    <property type="entry name" value="HSBP1"/>
    <property type="match status" value="1"/>
</dbReference>
<accession>A0A316USU3</accession>
<name>A0A316USU3_9BASI</name>
<dbReference type="STRING" id="1569628.A0A316USU3"/>
<dbReference type="RefSeq" id="XP_025362676.1">
    <property type="nucleotide sequence ID" value="XM_025504154.1"/>
</dbReference>
<feature type="non-terminal residue" evidence="3">
    <location>
        <position position="1"/>
    </location>
</feature>
<proteinExistence type="inferred from homology"/>
<dbReference type="OrthoDB" id="4159489at2759"/>
<gene>
    <name evidence="3" type="ORF">BDZ90DRAFT_212941</name>
</gene>
<comment type="similarity">
    <text evidence="1">Belongs to the HSBP1 family.</text>
</comment>
<dbReference type="InterPro" id="IPR009643">
    <property type="entry name" value="HS1-bd"/>
</dbReference>
<sequence>SSSPAAPTAALAPTSSSGDAGEPSISSPHELTEWVESLLDNLQTRFDRMDRAAAERLDEMGKRLDRLEAGVEAMI</sequence>
<dbReference type="EMBL" id="KZ819666">
    <property type="protein sequence ID" value="PWN28064.1"/>
    <property type="molecule type" value="Genomic_DNA"/>
</dbReference>
<protein>
    <recommendedName>
        <fullName evidence="5">Heat shock factor binding protein 1</fullName>
    </recommendedName>
</protein>
<evidence type="ECO:0000313" key="3">
    <source>
        <dbReference type="EMBL" id="PWN28064.1"/>
    </source>
</evidence>
<dbReference type="GO" id="GO:0003714">
    <property type="term" value="F:transcription corepressor activity"/>
    <property type="evidence" value="ECO:0007669"/>
    <property type="project" value="InterPro"/>
</dbReference>
<feature type="compositionally biased region" description="Low complexity" evidence="2">
    <location>
        <begin position="1"/>
        <end position="17"/>
    </location>
</feature>
<dbReference type="Proteomes" id="UP000245884">
    <property type="component" value="Unassembled WGS sequence"/>
</dbReference>
<keyword evidence="4" id="KW-1185">Reference proteome</keyword>
<reference evidence="3 4" key="1">
    <citation type="journal article" date="2018" name="Mol. Biol. Evol.">
        <title>Broad Genomic Sampling Reveals a Smut Pathogenic Ancestry of the Fungal Clade Ustilaginomycotina.</title>
        <authorList>
            <person name="Kijpornyongpan T."/>
            <person name="Mondo S.J."/>
            <person name="Barry K."/>
            <person name="Sandor L."/>
            <person name="Lee J."/>
            <person name="Lipzen A."/>
            <person name="Pangilinan J."/>
            <person name="LaButti K."/>
            <person name="Hainaut M."/>
            <person name="Henrissat B."/>
            <person name="Grigoriev I.V."/>
            <person name="Spatafora J.W."/>
            <person name="Aime M.C."/>
        </authorList>
    </citation>
    <scope>NUCLEOTIDE SEQUENCE [LARGE SCALE GENOMIC DNA]</scope>
    <source>
        <strain evidence="3 4">MCA 5214</strain>
    </source>
</reference>
<dbReference type="Gene3D" id="1.20.5.430">
    <property type="match status" value="1"/>
</dbReference>
<feature type="region of interest" description="Disordered" evidence="2">
    <location>
        <begin position="1"/>
        <end position="29"/>
    </location>
</feature>
<evidence type="ECO:0000313" key="4">
    <source>
        <dbReference type="Proteomes" id="UP000245884"/>
    </source>
</evidence>
<dbReference type="GeneID" id="37025977"/>
<evidence type="ECO:0000256" key="1">
    <source>
        <dbReference type="ARBA" id="ARBA00006349"/>
    </source>
</evidence>